<evidence type="ECO:0000313" key="2">
    <source>
        <dbReference type="Proteomes" id="UP000034069"/>
    </source>
</evidence>
<gene>
    <name evidence="1" type="ORF">UW23_C0029G0026</name>
</gene>
<evidence type="ECO:0000313" key="1">
    <source>
        <dbReference type="EMBL" id="KKT34783.1"/>
    </source>
</evidence>
<sequence>MKEVRMTFRADAKKRLSTITLEPPKHPQPPIHPSGILLINQQIAELLAFQTLSSLLDFFYEFSVGRTIQYGYLYDHQLNLPEFEPRLRSSANPRSQAYCAKLSLDKGYGDIFIIPSRDRFEGAVIILKPNRSLRRDRKVQNFTIKGIPVTLLIPPYEDIKDHLQDWAFSIVSFEYGF</sequence>
<protein>
    <submittedName>
        <fullName evidence="1">Uncharacterized protein</fullName>
    </submittedName>
</protein>
<dbReference type="Proteomes" id="UP000034069">
    <property type="component" value="Unassembled WGS sequence"/>
</dbReference>
<organism evidence="1 2">
    <name type="scientific">Candidatus Collierbacteria bacterium GW2011_GWA1_44_12</name>
    <dbReference type="NCBI Taxonomy" id="1618376"/>
    <lineage>
        <taxon>Bacteria</taxon>
        <taxon>Candidatus Collieribacteriota</taxon>
    </lineage>
</organism>
<comment type="caution">
    <text evidence="1">The sequence shown here is derived from an EMBL/GenBank/DDBJ whole genome shotgun (WGS) entry which is preliminary data.</text>
</comment>
<dbReference type="EMBL" id="LCHN01000029">
    <property type="protein sequence ID" value="KKT34783.1"/>
    <property type="molecule type" value="Genomic_DNA"/>
</dbReference>
<accession>A0A0G1GK91</accession>
<reference evidence="1 2" key="1">
    <citation type="journal article" date="2015" name="Nature">
        <title>rRNA introns, odd ribosomes, and small enigmatic genomes across a large radiation of phyla.</title>
        <authorList>
            <person name="Brown C.T."/>
            <person name="Hug L.A."/>
            <person name="Thomas B.C."/>
            <person name="Sharon I."/>
            <person name="Castelle C.J."/>
            <person name="Singh A."/>
            <person name="Wilkins M.J."/>
            <person name="Williams K.H."/>
            <person name="Banfield J.F."/>
        </authorList>
    </citation>
    <scope>NUCLEOTIDE SEQUENCE [LARGE SCALE GENOMIC DNA]</scope>
</reference>
<dbReference type="AlphaFoldDB" id="A0A0G1GK91"/>
<name>A0A0G1GK91_9BACT</name>
<proteinExistence type="predicted"/>